<name>A0A9Q0XBG9_9SAUR</name>
<dbReference type="AlphaFoldDB" id="A0A9Q0XBG9"/>
<gene>
    <name evidence="2" type="ORF">JRQ81_008217</name>
</gene>
<evidence type="ECO:0000256" key="1">
    <source>
        <dbReference type="SAM" id="MobiDB-lite"/>
    </source>
</evidence>
<keyword evidence="3" id="KW-1185">Reference proteome</keyword>
<dbReference type="Proteomes" id="UP001142489">
    <property type="component" value="Unassembled WGS sequence"/>
</dbReference>
<proteinExistence type="predicted"/>
<feature type="compositionally biased region" description="Low complexity" evidence="1">
    <location>
        <begin position="50"/>
        <end position="70"/>
    </location>
</feature>
<protein>
    <submittedName>
        <fullName evidence="2">Uncharacterized protein</fullName>
    </submittedName>
</protein>
<sequence length="135" mass="13105">MLTVNFQFGSGATAAAHPFGASVGQSSLGAAAQSSDAFSLPASVPETQTPFGAALPAPPAFGQGTSAAGGTALGGGTPTFGTAGTSAFRSTSTPAFTGSGPTFGPTSAPSFSIGSGSRTGGRQRLQARRQHARKK</sequence>
<evidence type="ECO:0000313" key="3">
    <source>
        <dbReference type="Proteomes" id="UP001142489"/>
    </source>
</evidence>
<feature type="compositionally biased region" description="Polar residues" evidence="1">
    <location>
        <begin position="89"/>
        <end position="116"/>
    </location>
</feature>
<evidence type="ECO:0000313" key="2">
    <source>
        <dbReference type="EMBL" id="KAJ7308938.1"/>
    </source>
</evidence>
<feature type="compositionally biased region" description="Basic residues" evidence="1">
    <location>
        <begin position="125"/>
        <end position="135"/>
    </location>
</feature>
<organism evidence="2 3">
    <name type="scientific">Phrynocephalus forsythii</name>
    <dbReference type="NCBI Taxonomy" id="171643"/>
    <lineage>
        <taxon>Eukaryota</taxon>
        <taxon>Metazoa</taxon>
        <taxon>Chordata</taxon>
        <taxon>Craniata</taxon>
        <taxon>Vertebrata</taxon>
        <taxon>Euteleostomi</taxon>
        <taxon>Lepidosauria</taxon>
        <taxon>Squamata</taxon>
        <taxon>Bifurcata</taxon>
        <taxon>Unidentata</taxon>
        <taxon>Episquamata</taxon>
        <taxon>Toxicofera</taxon>
        <taxon>Iguania</taxon>
        <taxon>Acrodonta</taxon>
        <taxon>Agamidae</taxon>
        <taxon>Agaminae</taxon>
        <taxon>Phrynocephalus</taxon>
    </lineage>
</organism>
<feature type="compositionally biased region" description="Low complexity" evidence="1">
    <location>
        <begin position="79"/>
        <end position="88"/>
    </location>
</feature>
<feature type="region of interest" description="Disordered" evidence="1">
    <location>
        <begin position="49"/>
        <end position="135"/>
    </location>
</feature>
<dbReference type="EMBL" id="JAPFRF010000017">
    <property type="protein sequence ID" value="KAJ7308938.1"/>
    <property type="molecule type" value="Genomic_DNA"/>
</dbReference>
<accession>A0A9Q0XBG9</accession>
<comment type="caution">
    <text evidence="2">The sequence shown here is derived from an EMBL/GenBank/DDBJ whole genome shotgun (WGS) entry which is preliminary data.</text>
</comment>
<reference evidence="2" key="1">
    <citation type="journal article" date="2023" name="DNA Res.">
        <title>Chromosome-level genome assembly of Phrynocephalus forsythii using third-generation DNA sequencing and Hi-C analysis.</title>
        <authorList>
            <person name="Qi Y."/>
            <person name="Zhao W."/>
            <person name="Zhao Y."/>
            <person name="Niu C."/>
            <person name="Cao S."/>
            <person name="Zhang Y."/>
        </authorList>
    </citation>
    <scope>NUCLEOTIDE SEQUENCE</scope>
    <source>
        <tissue evidence="2">Muscle</tissue>
    </source>
</reference>